<keyword evidence="1" id="KW-0812">Transmembrane</keyword>
<keyword evidence="1" id="KW-1133">Transmembrane helix</keyword>
<proteinExistence type="predicted"/>
<accession>A0A0K1Q278</accession>
<dbReference type="PROSITE" id="PS51257">
    <property type="entry name" value="PROKAR_LIPOPROTEIN"/>
    <property type="match status" value="1"/>
</dbReference>
<dbReference type="SUPFAM" id="SSF89372">
    <property type="entry name" value="Fucose-specific lectin"/>
    <property type="match status" value="1"/>
</dbReference>
<dbReference type="EMBL" id="CP012333">
    <property type="protein sequence ID" value="AKU99489.1"/>
    <property type="molecule type" value="Genomic_DNA"/>
</dbReference>
<evidence type="ECO:0000256" key="1">
    <source>
        <dbReference type="SAM" id="Phobius"/>
    </source>
</evidence>
<feature type="transmembrane region" description="Helical" evidence="1">
    <location>
        <begin position="15"/>
        <end position="36"/>
    </location>
</feature>
<keyword evidence="1" id="KW-0472">Membrane</keyword>
<name>A0A0K1Q278_9BACT</name>
<dbReference type="AlphaFoldDB" id="A0A0K1Q278"/>
<protein>
    <submittedName>
        <fullName evidence="2">Uncharacterized protein</fullName>
    </submittedName>
</protein>
<keyword evidence="3" id="KW-1185">Reference proteome</keyword>
<dbReference type="KEGG" id="llu:AKJ09_06153"/>
<evidence type="ECO:0000313" key="3">
    <source>
        <dbReference type="Proteomes" id="UP000064967"/>
    </source>
</evidence>
<dbReference type="Proteomes" id="UP000064967">
    <property type="component" value="Chromosome"/>
</dbReference>
<sequence>MVVTRAGKEVRGSRVSLLVLGAAFVGVAGCTTLLGLDLDDKHLASERASALDASVDSPDPSVDIGSFTIEQQLPDGTPLTAIWGADAEHVFAVGMSGLVYTYDTGLWSKYGGDEVGRDFNAVWGRSARDVYAVGSTTTGKGFIRHYDGKDWADVFAAPVGLYGVWGTPDGFVLAVGAKGSLFAWHQGTDWTSFGPLDPKPGVPLGASDPLLTAISGRNFDDFAIAGDARIYHAETTTGGDQTFATYDAEFEPELSFRTVWQAPGPSTNLFFGTNFFGIVSLTTYGATPDSSTGNDVRFKAATILRDETAAGAKSKFIRGIWSTPEVLLAVGDEGRIYALDVGQARVERVACPSAAALTGIWGSSLEDIWVVGDGELILHGSVAR</sequence>
<reference evidence="2 3" key="1">
    <citation type="submission" date="2015-08" db="EMBL/GenBank/DDBJ databases">
        <authorList>
            <person name="Babu N.S."/>
            <person name="Beckwith C.J."/>
            <person name="Beseler K.G."/>
            <person name="Brison A."/>
            <person name="Carone J.V."/>
            <person name="Caskin T.P."/>
            <person name="Diamond M."/>
            <person name="Durham M.E."/>
            <person name="Foxe J.M."/>
            <person name="Go M."/>
            <person name="Henderson B.A."/>
            <person name="Jones I.B."/>
            <person name="McGettigan J.A."/>
            <person name="Micheletti S.J."/>
            <person name="Nasrallah M.E."/>
            <person name="Ortiz D."/>
            <person name="Piller C.R."/>
            <person name="Privatt S.R."/>
            <person name="Schneider S.L."/>
            <person name="Sharp S."/>
            <person name="Smith T.C."/>
            <person name="Stanton J.D."/>
            <person name="Ullery H.E."/>
            <person name="Wilson R.J."/>
            <person name="Serrano M.G."/>
            <person name="Buck G."/>
            <person name="Lee V."/>
            <person name="Wang Y."/>
            <person name="Carvalho R."/>
            <person name="Voegtly L."/>
            <person name="Shi R."/>
            <person name="Duckworth R."/>
            <person name="Johnson A."/>
            <person name="Loviza R."/>
            <person name="Walstead R."/>
            <person name="Shah Z."/>
            <person name="Kiflezghi M."/>
            <person name="Wade K."/>
            <person name="Ball S.L."/>
            <person name="Bradley K.W."/>
            <person name="Asai D.J."/>
            <person name="Bowman C.A."/>
            <person name="Russell D.A."/>
            <person name="Pope W.H."/>
            <person name="Jacobs-Sera D."/>
            <person name="Hendrix R.W."/>
            <person name="Hatfull G.F."/>
        </authorList>
    </citation>
    <scope>NUCLEOTIDE SEQUENCE [LARGE SCALE GENOMIC DNA]</scope>
    <source>
        <strain evidence="2 3">DSM 27648</strain>
    </source>
</reference>
<organism evidence="2 3">
    <name type="scientific">Labilithrix luteola</name>
    <dbReference type="NCBI Taxonomy" id="1391654"/>
    <lineage>
        <taxon>Bacteria</taxon>
        <taxon>Pseudomonadati</taxon>
        <taxon>Myxococcota</taxon>
        <taxon>Polyangia</taxon>
        <taxon>Polyangiales</taxon>
        <taxon>Labilitrichaceae</taxon>
        <taxon>Labilithrix</taxon>
    </lineage>
</organism>
<evidence type="ECO:0000313" key="2">
    <source>
        <dbReference type="EMBL" id="AKU99489.1"/>
    </source>
</evidence>
<dbReference type="STRING" id="1391654.AKJ09_06153"/>
<gene>
    <name evidence="2" type="ORF">AKJ09_06153</name>
</gene>